<dbReference type="AlphaFoldDB" id="A0A9P7UVG4"/>
<dbReference type="Proteomes" id="UP001049176">
    <property type="component" value="Chromosome 4"/>
</dbReference>
<dbReference type="GeneID" id="66076062"/>
<sequence length="155" mass="17827">MRSIFQKLDFASRPPPASSSGDAFYMLFTGVEIGSCANLELLKTISRQIQRNSGARQLQFRCWHSFRWRVYLPGGQATRSTLFSRSWKTELCSTISNTSRTYYRVSRRSCRPLGVRAEKRNQAALLIRTSRSTSHHFTLCRIEHEEGTTPVFICL</sequence>
<organism evidence="1 2">
    <name type="scientific">Marasmius oreades</name>
    <name type="common">fairy-ring Marasmius</name>
    <dbReference type="NCBI Taxonomy" id="181124"/>
    <lineage>
        <taxon>Eukaryota</taxon>
        <taxon>Fungi</taxon>
        <taxon>Dikarya</taxon>
        <taxon>Basidiomycota</taxon>
        <taxon>Agaricomycotina</taxon>
        <taxon>Agaricomycetes</taxon>
        <taxon>Agaricomycetidae</taxon>
        <taxon>Agaricales</taxon>
        <taxon>Marasmiineae</taxon>
        <taxon>Marasmiaceae</taxon>
        <taxon>Marasmius</taxon>
    </lineage>
</organism>
<dbReference type="EMBL" id="CM032184">
    <property type="protein sequence ID" value="KAG7093304.1"/>
    <property type="molecule type" value="Genomic_DNA"/>
</dbReference>
<evidence type="ECO:0000313" key="1">
    <source>
        <dbReference type="EMBL" id="KAG7093304.1"/>
    </source>
</evidence>
<dbReference type="RefSeq" id="XP_043009774.1">
    <property type="nucleotide sequence ID" value="XM_043151694.1"/>
</dbReference>
<proteinExistence type="predicted"/>
<gene>
    <name evidence="1" type="ORF">E1B28_006986</name>
</gene>
<name>A0A9P7UVG4_9AGAR</name>
<comment type="caution">
    <text evidence="1">The sequence shown here is derived from an EMBL/GenBank/DDBJ whole genome shotgun (WGS) entry which is preliminary data.</text>
</comment>
<reference evidence="1" key="1">
    <citation type="journal article" date="2021" name="Genome Biol. Evol.">
        <title>The assembled and annotated genome of the fairy-ring fungus Marasmius oreades.</title>
        <authorList>
            <person name="Hiltunen M."/>
            <person name="Ament-Velasquez S.L."/>
            <person name="Johannesson H."/>
        </authorList>
    </citation>
    <scope>NUCLEOTIDE SEQUENCE</scope>
    <source>
        <strain evidence="1">03SP1</strain>
    </source>
</reference>
<evidence type="ECO:0000313" key="2">
    <source>
        <dbReference type="Proteomes" id="UP001049176"/>
    </source>
</evidence>
<accession>A0A9P7UVG4</accession>
<dbReference type="KEGG" id="more:E1B28_006986"/>
<keyword evidence="2" id="KW-1185">Reference proteome</keyword>
<protein>
    <submittedName>
        <fullName evidence="1">Uncharacterized protein</fullName>
    </submittedName>
</protein>